<dbReference type="Pfam" id="PF00672">
    <property type="entry name" value="HAMP"/>
    <property type="match status" value="1"/>
</dbReference>
<dbReference type="InterPro" id="IPR051310">
    <property type="entry name" value="MCP_chemotaxis"/>
</dbReference>
<dbReference type="SUPFAM" id="SSF58104">
    <property type="entry name" value="Methyl-accepting chemotaxis protein (MCP) signaling domain"/>
    <property type="match status" value="1"/>
</dbReference>
<dbReference type="SMART" id="SM00304">
    <property type="entry name" value="HAMP"/>
    <property type="match status" value="1"/>
</dbReference>
<dbReference type="SMART" id="SM00283">
    <property type="entry name" value="MA"/>
    <property type="match status" value="1"/>
</dbReference>
<keyword evidence="9" id="KW-1185">Reference proteome</keyword>
<sequence>MKSIKVKIISSVLVMFVLSLLLIVGMGIRRSSSTIEQVVGYEYTERIEGSNNMLQSYLKEQFGTIKNSNGELVDVNGKSIEDKHDYIDKFSENMNLVATVFTKKDDTYTRILSTVKDEQGKRSVGTTLDQTGEAYKALSKGESYFGEAEIQGKKYLTGYVPMHDDSNNIIGAYFCGVPMDTVDGLINDGNKKTIIGVVSVALIVLIFVAGIIYIIASSITKPIKKITEVAHDIAQGDFDVDLDINSNDEAGQLAEAFNKTISQLNKYQDYIDEISIVLEKMASGNLDIQLEKEYVGQFKKLETNINDLIYGLNFMVSQISSTSDQVAIGSQQVSAGAQELAQGATEQASSVQELASTVNEISNQINETAQNAQRAQEVSREATIATTKGHEQMNQMIAAMNDIGNASNEISKIIKNIDDIAFQTNILALNAAVEAARAGEAGKGFAVVADEVRNLAGKSAESAKNTAILIETALNAVENGRNIVDETAKSLELVVNTSNQTAQVIQNIADANNQQAVAIAQVNIGVEQISDVVQNNSATAEESAASSEELSAQAQILKDTISNFKTKEGDYKSVCSLD</sequence>
<dbReference type="PROSITE" id="PS50885">
    <property type="entry name" value="HAMP"/>
    <property type="match status" value="1"/>
</dbReference>
<dbReference type="SUPFAM" id="SSF103190">
    <property type="entry name" value="Sensory domain-like"/>
    <property type="match status" value="1"/>
</dbReference>
<gene>
    <name evidence="8" type="ORF">JW646_15520</name>
</gene>
<dbReference type="InterPro" id="IPR029151">
    <property type="entry name" value="Sensor-like_sf"/>
</dbReference>
<keyword evidence="5" id="KW-0812">Transmembrane</keyword>
<evidence type="ECO:0000259" key="7">
    <source>
        <dbReference type="PROSITE" id="PS50885"/>
    </source>
</evidence>
<evidence type="ECO:0000313" key="9">
    <source>
        <dbReference type="Proteomes" id="UP001198983"/>
    </source>
</evidence>
<dbReference type="RefSeq" id="WP_148556395.1">
    <property type="nucleotide sequence ID" value="NZ_CP081135.1"/>
</dbReference>
<reference evidence="8 9" key="1">
    <citation type="journal article" date="2023" name="Int. J. Syst. Evol. Microbiol.">
        <title>Terrisporobacter hibernicus sp. nov., isolated from bovine faeces in Northern Ireland.</title>
        <authorList>
            <person name="Mitchell M."/>
            <person name="Nguyen S.V."/>
            <person name="Connor M."/>
            <person name="Fairley D.J."/>
            <person name="Donoghue O."/>
            <person name="Marshall H."/>
            <person name="Koolman L."/>
            <person name="McMullan G."/>
            <person name="Schaffer K.E."/>
            <person name="McGrath J.W."/>
            <person name="Fanning S."/>
        </authorList>
    </citation>
    <scope>NUCLEOTIDE SEQUENCE [LARGE SCALE GENOMIC DNA]</scope>
    <source>
        <strain evidence="8 9">MCA3</strain>
    </source>
</reference>
<comment type="similarity">
    <text evidence="2">Belongs to the methyl-accepting chemotaxis (MCP) protein family.</text>
</comment>
<dbReference type="PANTHER" id="PTHR43531">
    <property type="entry name" value="PROTEIN ICFG"/>
    <property type="match status" value="1"/>
</dbReference>
<dbReference type="GO" id="GO:0004888">
    <property type="term" value="F:transmembrane signaling receptor activity"/>
    <property type="evidence" value="ECO:0007669"/>
    <property type="project" value="TreeGrafter"/>
</dbReference>
<dbReference type="AlphaFoldDB" id="A0AAX2ZDD8"/>
<keyword evidence="5" id="KW-0472">Membrane</keyword>
<evidence type="ECO:0000256" key="1">
    <source>
        <dbReference type="ARBA" id="ARBA00022500"/>
    </source>
</evidence>
<keyword evidence="5" id="KW-1133">Transmembrane helix</keyword>
<feature type="coiled-coil region" evidence="4">
    <location>
        <begin position="351"/>
        <end position="378"/>
    </location>
</feature>
<evidence type="ECO:0000256" key="5">
    <source>
        <dbReference type="SAM" id="Phobius"/>
    </source>
</evidence>
<feature type="transmembrane region" description="Helical" evidence="5">
    <location>
        <begin position="6"/>
        <end position="28"/>
    </location>
</feature>
<dbReference type="CDD" id="cd06225">
    <property type="entry name" value="HAMP"/>
    <property type="match status" value="1"/>
</dbReference>
<feature type="transmembrane region" description="Helical" evidence="5">
    <location>
        <begin position="194"/>
        <end position="216"/>
    </location>
</feature>
<dbReference type="GO" id="GO:0007165">
    <property type="term" value="P:signal transduction"/>
    <property type="evidence" value="ECO:0007669"/>
    <property type="project" value="UniProtKB-KW"/>
</dbReference>
<accession>A0AAX2ZDD8</accession>
<organism evidence="8 9">
    <name type="scientific">Terrisporobacter hibernicus</name>
    <dbReference type="NCBI Taxonomy" id="2813371"/>
    <lineage>
        <taxon>Bacteria</taxon>
        <taxon>Bacillati</taxon>
        <taxon>Bacillota</taxon>
        <taxon>Clostridia</taxon>
        <taxon>Peptostreptococcales</taxon>
        <taxon>Peptostreptococcaceae</taxon>
        <taxon>Terrisporobacter</taxon>
    </lineage>
</organism>
<dbReference type="Pfam" id="PF00015">
    <property type="entry name" value="MCPsignal"/>
    <property type="match status" value="1"/>
</dbReference>
<evidence type="ECO:0000256" key="3">
    <source>
        <dbReference type="PROSITE-ProRule" id="PRU00284"/>
    </source>
</evidence>
<dbReference type="InterPro" id="IPR033462">
    <property type="entry name" value="Cache_3-Cache_2"/>
</dbReference>
<dbReference type="CDD" id="cd11386">
    <property type="entry name" value="MCP_signal"/>
    <property type="match status" value="1"/>
</dbReference>
<dbReference type="PROSITE" id="PS50111">
    <property type="entry name" value="CHEMOTAXIS_TRANSDUC_2"/>
    <property type="match status" value="1"/>
</dbReference>
<dbReference type="Pfam" id="PF17201">
    <property type="entry name" value="Cache_3-Cache_2"/>
    <property type="match status" value="1"/>
</dbReference>
<keyword evidence="1" id="KW-0145">Chemotaxis</keyword>
<dbReference type="InterPro" id="IPR003660">
    <property type="entry name" value="HAMP_dom"/>
</dbReference>
<dbReference type="GO" id="GO:0006935">
    <property type="term" value="P:chemotaxis"/>
    <property type="evidence" value="ECO:0007669"/>
    <property type="project" value="UniProtKB-KW"/>
</dbReference>
<name>A0AAX2ZDD8_9FIRM</name>
<evidence type="ECO:0000313" key="8">
    <source>
        <dbReference type="EMBL" id="UEL47031.1"/>
    </source>
</evidence>
<dbReference type="GO" id="GO:0005886">
    <property type="term" value="C:plasma membrane"/>
    <property type="evidence" value="ECO:0007669"/>
    <property type="project" value="TreeGrafter"/>
</dbReference>
<keyword evidence="3" id="KW-0807">Transducer</keyword>
<keyword evidence="4" id="KW-0175">Coiled coil</keyword>
<dbReference type="InterPro" id="IPR004089">
    <property type="entry name" value="MCPsignal_dom"/>
</dbReference>
<dbReference type="Gene3D" id="6.10.340.10">
    <property type="match status" value="1"/>
</dbReference>
<proteinExistence type="inferred from homology"/>
<dbReference type="Gene3D" id="1.10.287.950">
    <property type="entry name" value="Methyl-accepting chemotaxis protein"/>
    <property type="match status" value="1"/>
</dbReference>
<feature type="domain" description="Methyl-accepting transducer" evidence="6">
    <location>
        <begin position="322"/>
        <end position="551"/>
    </location>
</feature>
<evidence type="ECO:0000259" key="6">
    <source>
        <dbReference type="PROSITE" id="PS50111"/>
    </source>
</evidence>
<dbReference type="KEGG" id="tem:JW646_15520"/>
<evidence type="ECO:0000256" key="4">
    <source>
        <dbReference type="SAM" id="Coils"/>
    </source>
</evidence>
<evidence type="ECO:0000256" key="2">
    <source>
        <dbReference type="ARBA" id="ARBA00029447"/>
    </source>
</evidence>
<dbReference type="PANTHER" id="PTHR43531:SF11">
    <property type="entry name" value="METHYL-ACCEPTING CHEMOTAXIS PROTEIN 3"/>
    <property type="match status" value="1"/>
</dbReference>
<dbReference type="Pfam" id="PF18947">
    <property type="entry name" value="HAMP_2"/>
    <property type="match status" value="1"/>
</dbReference>
<dbReference type="EMBL" id="CP081135">
    <property type="protein sequence ID" value="UEL47031.1"/>
    <property type="molecule type" value="Genomic_DNA"/>
</dbReference>
<feature type="domain" description="HAMP" evidence="7">
    <location>
        <begin position="217"/>
        <end position="269"/>
    </location>
</feature>
<protein>
    <submittedName>
        <fullName evidence="8">Cache domain-containing protein</fullName>
    </submittedName>
</protein>
<dbReference type="Proteomes" id="UP001198983">
    <property type="component" value="Chromosome"/>
</dbReference>